<protein>
    <submittedName>
        <fullName evidence="1">Uncharacterized protein</fullName>
    </submittedName>
</protein>
<evidence type="ECO:0000313" key="1">
    <source>
        <dbReference type="EMBL" id="QBA20696.1"/>
    </source>
</evidence>
<reference evidence="1" key="1">
    <citation type="submission" date="2019-01" db="EMBL/GenBank/DDBJ databases">
        <title>Whole Genome Sequencing for Putative Detection of Antimicrobial Resistance and Potential Virulence Factors in Chryseobacterium indologenes isolated from Nile Tilapia in Tanzania.</title>
        <authorList>
            <person name="Mwega E."/>
            <person name="Mutoloki S."/>
            <person name="Mugimba K."/>
            <person name="Colquhoun D."/>
            <person name="Mdegela R."/>
            <person name="Evensen O."/>
            <person name="Wasteson Y."/>
        </authorList>
    </citation>
    <scope>NUCLEOTIDE SEQUENCE [LARGE SCALE GENOMIC DNA]</scope>
    <source>
        <strain evidence="1">StR 01</strain>
    </source>
</reference>
<accession>A0A411DK13</accession>
<name>A0A411DK13_CHRID</name>
<dbReference type="EMBL" id="CP035532">
    <property type="protein sequence ID" value="QBA20696.1"/>
    <property type="molecule type" value="Genomic_DNA"/>
</dbReference>
<organism evidence="1">
    <name type="scientific">Chryseobacterium indologenes</name>
    <name type="common">Flavobacterium indologenes</name>
    <dbReference type="NCBI Taxonomy" id="253"/>
    <lineage>
        <taxon>Bacteria</taxon>
        <taxon>Pseudomonadati</taxon>
        <taxon>Bacteroidota</taxon>
        <taxon>Flavobacteriia</taxon>
        <taxon>Flavobacteriales</taxon>
        <taxon>Weeksellaceae</taxon>
        <taxon>Chryseobacterium group</taxon>
        <taxon>Chryseobacterium</taxon>
    </lineage>
</organism>
<dbReference type="AlphaFoldDB" id="A0A411DK13"/>
<gene>
    <name evidence="1" type="ORF">EU348_05635</name>
</gene>
<proteinExistence type="predicted"/>
<sequence>MWSLYLLFIVYIIRRQLKKLFPAMILPLY</sequence>